<dbReference type="GO" id="GO:0046872">
    <property type="term" value="F:metal ion binding"/>
    <property type="evidence" value="ECO:0007669"/>
    <property type="project" value="InterPro"/>
</dbReference>
<keyword evidence="4" id="KW-0413">Isomerase</keyword>
<sequence length="265" mass="28936">MDLVAHFRRETRAFEDAVRRAARAGDAPPVPSCPGWTVTDLTGHLAWVHRFVAHVVGDRLRDAPDHTDPAFLGLPPDRAGWPDPERPPTHGPVPASLVDWYAAGAAALGALFADRDPEEPVWTWTADRTTGFWLWIQTFEAAVHRWDAENALGAPRPFDAELAADGVGRFLGTVVPAWRTAGRAPSGDGERFGFRRTDGEGHWTVHFDGDTVRCTAGPGPCDVELSGTASDLTLFLWRRITAERLAGVEGDQAVLKRWAVLVPTV</sequence>
<dbReference type="OrthoDB" id="3671213at2"/>
<dbReference type="PANTHER" id="PTHR40758">
    <property type="entry name" value="CONSERVED PROTEIN"/>
    <property type="match status" value="1"/>
</dbReference>
<name>A0A5N5VWM9_STRMB</name>
<accession>A0A5N5VWM9</accession>
<dbReference type="NCBIfam" id="TIGR03083">
    <property type="entry name" value="maleylpyruvate isomerase family mycothiol-dependent enzyme"/>
    <property type="match status" value="1"/>
</dbReference>
<dbReference type="RefSeq" id="WP_152266294.1">
    <property type="nucleotide sequence ID" value="NZ_VOKX01000145.1"/>
</dbReference>
<evidence type="ECO:0000256" key="1">
    <source>
        <dbReference type="SAM" id="MobiDB-lite"/>
    </source>
</evidence>
<feature type="region of interest" description="Disordered" evidence="1">
    <location>
        <begin position="67"/>
        <end position="92"/>
    </location>
</feature>
<dbReference type="InterPro" id="IPR010872">
    <property type="entry name" value="MDMPI_C-term_domain"/>
</dbReference>
<dbReference type="Gene3D" id="1.20.120.450">
    <property type="entry name" value="dinb family like domain"/>
    <property type="match status" value="1"/>
</dbReference>
<dbReference type="InterPro" id="IPR017517">
    <property type="entry name" value="Maleyloyr_isom"/>
</dbReference>
<dbReference type="EMBL" id="VOKX01000145">
    <property type="protein sequence ID" value="KAB7832501.1"/>
    <property type="molecule type" value="Genomic_DNA"/>
</dbReference>
<dbReference type="PANTHER" id="PTHR40758:SF1">
    <property type="entry name" value="CONSERVED PROTEIN"/>
    <property type="match status" value="1"/>
</dbReference>
<dbReference type="InterPro" id="IPR034660">
    <property type="entry name" value="DinB/YfiT-like"/>
</dbReference>
<dbReference type="Pfam" id="PF07398">
    <property type="entry name" value="MDMPI_C"/>
    <property type="match status" value="1"/>
</dbReference>
<organism evidence="4 5">
    <name type="scientific">Streptomyces mobaraensis</name>
    <name type="common">Streptoverticillium mobaraense</name>
    <dbReference type="NCBI Taxonomy" id="35621"/>
    <lineage>
        <taxon>Bacteria</taxon>
        <taxon>Bacillati</taxon>
        <taxon>Actinomycetota</taxon>
        <taxon>Actinomycetes</taxon>
        <taxon>Kitasatosporales</taxon>
        <taxon>Streptomycetaceae</taxon>
        <taxon>Streptomyces</taxon>
    </lineage>
</organism>
<evidence type="ECO:0000313" key="4">
    <source>
        <dbReference type="EMBL" id="KAB7832501.1"/>
    </source>
</evidence>
<protein>
    <submittedName>
        <fullName evidence="4">Maleylpyruvate isomerase family mycothiol-dependent enzyme</fullName>
    </submittedName>
</protein>
<keyword evidence="5" id="KW-1185">Reference proteome</keyword>
<feature type="domain" description="MDMPI C-terminal" evidence="2">
    <location>
        <begin position="161"/>
        <end position="256"/>
    </location>
</feature>
<comment type="caution">
    <text evidence="4">The sequence shown here is derived from an EMBL/GenBank/DDBJ whole genome shotgun (WGS) entry which is preliminary data.</text>
</comment>
<dbReference type="AlphaFoldDB" id="A0A5N5VWM9"/>
<dbReference type="Proteomes" id="UP000327000">
    <property type="component" value="Unassembled WGS sequence"/>
</dbReference>
<evidence type="ECO:0000259" key="3">
    <source>
        <dbReference type="Pfam" id="PF11716"/>
    </source>
</evidence>
<dbReference type="SUPFAM" id="SSF109854">
    <property type="entry name" value="DinB/YfiT-like putative metalloenzymes"/>
    <property type="match status" value="1"/>
</dbReference>
<evidence type="ECO:0000313" key="5">
    <source>
        <dbReference type="Proteomes" id="UP000327000"/>
    </source>
</evidence>
<gene>
    <name evidence="4" type="ORF">FRZ00_34715</name>
</gene>
<proteinExistence type="predicted"/>
<dbReference type="GO" id="GO:0005886">
    <property type="term" value="C:plasma membrane"/>
    <property type="evidence" value="ECO:0007669"/>
    <property type="project" value="TreeGrafter"/>
</dbReference>
<dbReference type="Pfam" id="PF11716">
    <property type="entry name" value="MDMPI_N"/>
    <property type="match status" value="1"/>
</dbReference>
<dbReference type="GO" id="GO:0016853">
    <property type="term" value="F:isomerase activity"/>
    <property type="evidence" value="ECO:0007669"/>
    <property type="project" value="UniProtKB-KW"/>
</dbReference>
<feature type="domain" description="Mycothiol-dependent maleylpyruvate isomerase metal-binding" evidence="3">
    <location>
        <begin position="7"/>
        <end position="148"/>
    </location>
</feature>
<reference evidence="4 5" key="1">
    <citation type="journal article" date="2019" name="Microb. Cell Fact.">
        <title>Exploring novel herbicidin analogues by transcriptional regulator overexpression and MS/MS molecular networking.</title>
        <authorList>
            <person name="Shi Y."/>
            <person name="Gu R."/>
            <person name="Li Y."/>
            <person name="Wang X."/>
            <person name="Ren W."/>
            <person name="Li X."/>
            <person name="Wang L."/>
            <person name="Xie Y."/>
            <person name="Hong B."/>
        </authorList>
    </citation>
    <scope>NUCLEOTIDE SEQUENCE [LARGE SCALE GENOMIC DNA]</scope>
    <source>
        <strain evidence="4 5">US-43</strain>
    </source>
</reference>
<dbReference type="InterPro" id="IPR024344">
    <property type="entry name" value="MDMPI_metal-binding"/>
</dbReference>
<evidence type="ECO:0000259" key="2">
    <source>
        <dbReference type="Pfam" id="PF07398"/>
    </source>
</evidence>
<keyword evidence="4" id="KW-0670">Pyruvate</keyword>